<dbReference type="RefSeq" id="WP_006104724.1">
    <property type="nucleotide sequence ID" value="NZ_DS989866.1"/>
</dbReference>
<feature type="compositionally biased region" description="Polar residues" evidence="2">
    <location>
        <begin position="81"/>
        <end position="94"/>
    </location>
</feature>
<feature type="region of interest" description="Disordered" evidence="2">
    <location>
        <begin position="692"/>
        <end position="719"/>
    </location>
</feature>
<accession>B4W0R8</accession>
<feature type="transmembrane region" description="Helical" evidence="3">
    <location>
        <begin position="17"/>
        <end position="37"/>
    </location>
</feature>
<feature type="compositionally biased region" description="Basic and acidic residues" evidence="2">
    <location>
        <begin position="155"/>
        <end position="166"/>
    </location>
</feature>
<dbReference type="InterPro" id="IPR038673">
    <property type="entry name" value="OprB_sf"/>
</dbReference>
<comment type="similarity">
    <text evidence="1">Belongs to the OprB family.</text>
</comment>
<dbReference type="EMBL" id="DS989866">
    <property type="protein sequence ID" value="EDX72198.1"/>
    <property type="molecule type" value="Genomic_DNA"/>
</dbReference>
<feature type="compositionally biased region" description="Polar residues" evidence="2">
    <location>
        <begin position="106"/>
        <end position="116"/>
    </location>
</feature>
<dbReference type="Gene3D" id="2.40.160.180">
    <property type="entry name" value="Carbohydrate-selective porin OprB"/>
    <property type="match status" value="1"/>
</dbReference>
<dbReference type="STRING" id="118168.MC7420_8290"/>
<keyword evidence="3" id="KW-1133">Transmembrane helix</keyword>
<evidence type="ECO:0000313" key="5">
    <source>
        <dbReference type="Proteomes" id="UP000003835"/>
    </source>
</evidence>
<evidence type="ECO:0000256" key="3">
    <source>
        <dbReference type="SAM" id="Phobius"/>
    </source>
</evidence>
<evidence type="ECO:0000256" key="1">
    <source>
        <dbReference type="ARBA" id="ARBA00008769"/>
    </source>
</evidence>
<protein>
    <recommendedName>
        <fullName evidence="6">Carbohydrate-selective porin, OprB family</fullName>
    </recommendedName>
</protein>
<evidence type="ECO:0000256" key="2">
    <source>
        <dbReference type="SAM" id="MobiDB-lite"/>
    </source>
</evidence>
<sequence>MNLIVPDSQRFGLLKPLLWINLLSIGSLIVFWTLGLLEIKPAQATLPDSEVANQQDIGQEKPSGDFQLSLNQADRLHKSASEQNQHPNPASVSAQGVEHVSRRDTALSTSLNSNPSVVAVEPNAMAPKTYETLDQTVPARHEEQQNNHNSPAPIDRAKDRGTGRTEAVETRAYSNRIASPIPNPPIQASLSTQSGLSELALNSAHQPLTIQEDSLTPKLSSDQNCHDSTTCNQPLAIETSVRFRDTFDVKVAQLPTLLQNSSPLPVPTNSIPLGSTGSNSGQLPAFPTLISPNVQPQGVNPYSQTWGQPSSFTQTPNTIPTPGTGAAMSPNSYTQTWGQSLYGTQTPTVIPMPGTGAAMGNNPYNQPGGQSLYGTQTPNLIPMPGAGTAGINPYNQAGGQPSYIAPTPNFIPVSTQGFPGGVNPYNPAGGQVPYLPQTVILVPVQTMGMPLGGNNYNPAGGQVPYLPQTFILVPVQPMGVPMGANPYNVGGGQVAYIPQMPQVGSMPPTQTPVGFNPYNPGAGQFYSLPQNQAVQPVPINQNPQNFNGYNPGVGQFSYLPQNQAILPAPVNPNSQGFNGYNPGAGQFYSLPQNQAPLPVPVNPNSQGFNGYNPGIGQVSYLPQNQAPLPAPVNPNSQSFNGYNPGVGQVYAQPQTQAALPPQVNPNVNPLNGTNSVAQSPFVSPNPGVVPVTPNPNLPPPVATPAQEFDPTQPNQPPSSLLRSTALRDPTLQFQGTYVVQGDSSVARARLAGVYPLTPKALFAATLDLTSEDSGLADSPNQGLNINELYFATAPFTDLPNLRFVIGQLDLTSYFDRNSFAKDGVTHFFNPVFQTNPALSATGISSRPGFLVNWTLTDNIEAKAVAFSSSGSIGDFALDGFAGEVGLRYGNGIIRGTYATDRDAGSDTGFNEIFSIARGDNNVGLEEDDREEAYGLNAEYFIPDWNMGIFGRYGRYINREIDEAATTYSFGVSFLDVFTQNDRLGLGYGQELSNNQGEEDPDVLELFYDFRFLPNLRLGFTIQQRNNFSETDVGVRLKTEFDVIPID</sequence>
<dbReference type="AlphaFoldDB" id="B4W0R8"/>
<name>B4W0R8_9CYAN</name>
<keyword evidence="3" id="KW-0812">Transmembrane</keyword>
<proteinExistence type="inferred from homology"/>
<dbReference type="OrthoDB" id="526651at2"/>
<keyword evidence="5" id="KW-1185">Reference proteome</keyword>
<dbReference type="Proteomes" id="UP000003835">
    <property type="component" value="Unassembled WGS sequence"/>
</dbReference>
<feature type="region of interest" description="Disordered" evidence="2">
    <location>
        <begin position="140"/>
        <end position="166"/>
    </location>
</feature>
<feature type="compositionally biased region" description="Polar residues" evidence="2">
    <location>
        <begin position="709"/>
        <end position="719"/>
    </location>
</feature>
<keyword evidence="3" id="KW-0472">Membrane</keyword>
<reference evidence="4 5" key="1">
    <citation type="submission" date="2008-07" db="EMBL/GenBank/DDBJ databases">
        <authorList>
            <person name="Tandeau de Marsac N."/>
            <person name="Ferriera S."/>
            <person name="Johnson J."/>
            <person name="Kravitz S."/>
            <person name="Beeson K."/>
            <person name="Sutton G."/>
            <person name="Rogers Y.-H."/>
            <person name="Friedman R."/>
            <person name="Frazier M."/>
            <person name="Venter J.C."/>
        </authorList>
    </citation>
    <scope>NUCLEOTIDE SEQUENCE [LARGE SCALE GENOMIC DNA]</scope>
    <source>
        <strain evidence="4 5">PCC 7420</strain>
    </source>
</reference>
<evidence type="ECO:0008006" key="6">
    <source>
        <dbReference type="Google" id="ProtNLM"/>
    </source>
</evidence>
<organism evidence="4 5">
    <name type="scientific">Coleofasciculus chthonoplastes PCC 7420</name>
    <dbReference type="NCBI Taxonomy" id="118168"/>
    <lineage>
        <taxon>Bacteria</taxon>
        <taxon>Bacillati</taxon>
        <taxon>Cyanobacteriota</taxon>
        <taxon>Cyanophyceae</taxon>
        <taxon>Coleofasciculales</taxon>
        <taxon>Coleofasciculaceae</taxon>
        <taxon>Coleofasciculus</taxon>
    </lineage>
</organism>
<gene>
    <name evidence="4" type="ORF">MC7420_8290</name>
</gene>
<feature type="region of interest" description="Disordered" evidence="2">
    <location>
        <begin position="77"/>
        <end position="126"/>
    </location>
</feature>
<evidence type="ECO:0000313" key="4">
    <source>
        <dbReference type="EMBL" id="EDX72198.1"/>
    </source>
</evidence>
<feature type="compositionally biased region" description="Pro residues" evidence="2">
    <location>
        <begin position="692"/>
        <end position="702"/>
    </location>
</feature>
<dbReference type="eggNOG" id="COG5180">
    <property type="taxonomic scope" value="Bacteria"/>
</dbReference>
<dbReference type="HOGENOM" id="CLU_291652_0_0_3"/>